<gene>
    <name evidence="2" type="ORF">TorRG33x02_005170</name>
</gene>
<protein>
    <submittedName>
        <fullName evidence="2">Uncharacterized protein</fullName>
    </submittedName>
</protein>
<dbReference type="InParanoid" id="A0A2P5FZW1"/>
<organism evidence="2 3">
    <name type="scientific">Trema orientale</name>
    <name type="common">Charcoal tree</name>
    <name type="synonym">Celtis orientalis</name>
    <dbReference type="NCBI Taxonomy" id="63057"/>
    <lineage>
        <taxon>Eukaryota</taxon>
        <taxon>Viridiplantae</taxon>
        <taxon>Streptophyta</taxon>
        <taxon>Embryophyta</taxon>
        <taxon>Tracheophyta</taxon>
        <taxon>Spermatophyta</taxon>
        <taxon>Magnoliopsida</taxon>
        <taxon>eudicotyledons</taxon>
        <taxon>Gunneridae</taxon>
        <taxon>Pentapetalae</taxon>
        <taxon>rosids</taxon>
        <taxon>fabids</taxon>
        <taxon>Rosales</taxon>
        <taxon>Cannabaceae</taxon>
        <taxon>Trema</taxon>
    </lineage>
</organism>
<evidence type="ECO:0000313" key="2">
    <source>
        <dbReference type="EMBL" id="POO03312.1"/>
    </source>
</evidence>
<reference evidence="3" key="1">
    <citation type="submission" date="2016-06" db="EMBL/GenBank/DDBJ databases">
        <title>Parallel loss of symbiosis genes in relatives of nitrogen-fixing non-legume Parasponia.</title>
        <authorList>
            <person name="Van Velzen R."/>
            <person name="Holmer R."/>
            <person name="Bu F."/>
            <person name="Rutten L."/>
            <person name="Van Zeijl A."/>
            <person name="Liu W."/>
            <person name="Santuari L."/>
            <person name="Cao Q."/>
            <person name="Sharma T."/>
            <person name="Shen D."/>
            <person name="Roswanjaya Y."/>
            <person name="Wardhani T."/>
            <person name="Kalhor M.S."/>
            <person name="Jansen J."/>
            <person name="Van den Hoogen J."/>
            <person name="Gungor B."/>
            <person name="Hartog M."/>
            <person name="Hontelez J."/>
            <person name="Verver J."/>
            <person name="Yang W.-C."/>
            <person name="Schijlen E."/>
            <person name="Repin R."/>
            <person name="Schilthuizen M."/>
            <person name="Schranz E."/>
            <person name="Heidstra R."/>
            <person name="Miyata K."/>
            <person name="Fedorova E."/>
            <person name="Kohlen W."/>
            <person name="Bisseling T."/>
            <person name="Smit S."/>
            <person name="Geurts R."/>
        </authorList>
    </citation>
    <scope>NUCLEOTIDE SEQUENCE [LARGE SCALE GENOMIC DNA]</scope>
    <source>
        <strain evidence="3">cv. RG33-2</strain>
    </source>
</reference>
<keyword evidence="3" id="KW-1185">Reference proteome</keyword>
<evidence type="ECO:0000313" key="3">
    <source>
        <dbReference type="Proteomes" id="UP000237000"/>
    </source>
</evidence>
<name>A0A2P5FZW1_TREOI</name>
<dbReference type="AlphaFoldDB" id="A0A2P5FZW1"/>
<proteinExistence type="predicted"/>
<dbReference type="EMBL" id="JXTC01000002">
    <property type="protein sequence ID" value="POO03312.1"/>
    <property type="molecule type" value="Genomic_DNA"/>
</dbReference>
<evidence type="ECO:0000256" key="1">
    <source>
        <dbReference type="SAM" id="MobiDB-lite"/>
    </source>
</evidence>
<comment type="caution">
    <text evidence="2">The sequence shown here is derived from an EMBL/GenBank/DDBJ whole genome shotgun (WGS) entry which is preliminary data.</text>
</comment>
<dbReference type="Proteomes" id="UP000237000">
    <property type="component" value="Unassembled WGS sequence"/>
</dbReference>
<dbReference type="OrthoDB" id="10289672at2759"/>
<feature type="region of interest" description="Disordered" evidence="1">
    <location>
        <begin position="1"/>
        <end position="21"/>
    </location>
</feature>
<sequence length="151" mass="17114">MEEEPKFDSVESSPEQSREHHKVVVMHPDEILIWVYHLHDFIGEGLVGLDVGPPLSRVEPGPMAGRNGQHVMKQRPEIVFTEPMVELDPGLARQERGNAPKFLEEELGNLVLLRSFDLGVEATHVENLNLGTEPVLELEYEAVFVELERPF</sequence>
<accession>A0A2P5FZW1</accession>